<evidence type="ECO:0000313" key="2">
    <source>
        <dbReference type="EMBL" id="KIY98329.1"/>
    </source>
</evidence>
<gene>
    <name evidence="2" type="ORF">MNEG_9632</name>
</gene>
<dbReference type="EMBL" id="KK102223">
    <property type="protein sequence ID" value="KIY98329.1"/>
    <property type="molecule type" value="Genomic_DNA"/>
</dbReference>
<keyword evidence="3" id="KW-1185">Reference proteome</keyword>
<dbReference type="GeneID" id="25742507"/>
<name>A0A0D2M427_9CHLO</name>
<organism evidence="2 3">
    <name type="scientific">Monoraphidium neglectum</name>
    <dbReference type="NCBI Taxonomy" id="145388"/>
    <lineage>
        <taxon>Eukaryota</taxon>
        <taxon>Viridiplantae</taxon>
        <taxon>Chlorophyta</taxon>
        <taxon>core chlorophytes</taxon>
        <taxon>Chlorophyceae</taxon>
        <taxon>CS clade</taxon>
        <taxon>Sphaeropleales</taxon>
        <taxon>Selenastraceae</taxon>
        <taxon>Monoraphidium</taxon>
    </lineage>
</organism>
<evidence type="ECO:0000256" key="1">
    <source>
        <dbReference type="SAM" id="MobiDB-lite"/>
    </source>
</evidence>
<evidence type="ECO:0000313" key="3">
    <source>
        <dbReference type="Proteomes" id="UP000054498"/>
    </source>
</evidence>
<dbReference type="RefSeq" id="XP_013897349.1">
    <property type="nucleotide sequence ID" value="XM_014041895.1"/>
</dbReference>
<protein>
    <submittedName>
        <fullName evidence="2">Uncharacterized protein</fullName>
    </submittedName>
</protein>
<dbReference type="OrthoDB" id="10628686at2759"/>
<accession>A0A0D2M427</accession>
<sequence length="599" mass="60438">MNLEKKIFGAFTTQTTARREAFATVNKTLSQAAKLHQHLDAKVDAAADKAAQLAAKAAVSKSIPALRKAALAQVDVERVIRHVNSETTQISKKVEDNIKAADTAKAKALDEAASKVAKAQDRLSGARADFDKWLAKKAYRREAGAAPSPLNGAPASPTSGSQGAAPATPPAAVSRAGAGRGLLAADGGIGDEILGARAFFLSKASAIARKVAESADAVKWVPAKVVDAVSQVPRAEAEAIRKIGDAAAGAIATMPRVEAEAISRVSHAAANALAGGGGHYFQGAGRGLLVAAAAGGAANANANLAGPPAYLISKAHEFARKVAESATAAKTAPLKVVDAVSQVPRAEAEAIRKIGDAAAGAAAVGGRIVPHAIADAVTAIPRAEADAVTRVSDAAANALAQGSRYFPAALADAVNHVPRAEADAVRMISDAASIAIVRGSDAMSGAAADAIRQVPHAVASVPVHVVGAVAGALSRVPGDVAGAIASVPGQIIGQAVGAAFHQIPIVGEAMGTINNALGVANNALFVANSGLRLMDKAGDAASYLIARGIEAKSKPYVPYVPSYTPSYIPSYKPSYVASYQPSYHMSGASAKAQAFSKGR</sequence>
<dbReference type="AlphaFoldDB" id="A0A0D2M427"/>
<proteinExistence type="predicted"/>
<dbReference type="Proteomes" id="UP000054498">
    <property type="component" value="Unassembled WGS sequence"/>
</dbReference>
<reference evidence="2 3" key="1">
    <citation type="journal article" date="2013" name="BMC Genomics">
        <title>Reconstruction of the lipid metabolism for the microalga Monoraphidium neglectum from its genome sequence reveals characteristics suitable for biofuel production.</title>
        <authorList>
            <person name="Bogen C."/>
            <person name="Al-Dilaimi A."/>
            <person name="Albersmeier A."/>
            <person name="Wichmann J."/>
            <person name="Grundmann M."/>
            <person name="Rupp O."/>
            <person name="Lauersen K.J."/>
            <person name="Blifernez-Klassen O."/>
            <person name="Kalinowski J."/>
            <person name="Goesmann A."/>
            <person name="Mussgnug J.H."/>
            <person name="Kruse O."/>
        </authorList>
    </citation>
    <scope>NUCLEOTIDE SEQUENCE [LARGE SCALE GENOMIC DNA]</scope>
    <source>
        <strain evidence="2 3">SAG 48.87</strain>
    </source>
</reference>
<feature type="region of interest" description="Disordered" evidence="1">
    <location>
        <begin position="144"/>
        <end position="172"/>
    </location>
</feature>
<dbReference type="KEGG" id="mng:MNEG_9632"/>